<gene>
    <name evidence="2" type="ORF">UJA718_LOCUS7171</name>
</gene>
<dbReference type="Proteomes" id="UP000663873">
    <property type="component" value="Unassembled WGS sequence"/>
</dbReference>
<evidence type="ECO:0000313" key="2">
    <source>
        <dbReference type="EMBL" id="CAF4211549.1"/>
    </source>
</evidence>
<keyword evidence="1" id="KW-0472">Membrane</keyword>
<feature type="transmembrane region" description="Helical" evidence="1">
    <location>
        <begin position="106"/>
        <end position="128"/>
    </location>
</feature>
<keyword evidence="1" id="KW-1133">Transmembrane helix</keyword>
<reference evidence="2" key="1">
    <citation type="submission" date="2021-02" db="EMBL/GenBank/DDBJ databases">
        <authorList>
            <person name="Nowell W R."/>
        </authorList>
    </citation>
    <scope>NUCLEOTIDE SEQUENCE</scope>
</reference>
<keyword evidence="3" id="KW-1185">Reference proteome</keyword>
<sequence>IARDENGNFIFDWNTDVVYKLVFYDMSSNRSNRSNRSNHSNRSNQNSSITSKIWNWLMLGGSILIMWIGSTIASLWSNLYEDIFKMLSYSQALNTQLEKTYFSIRMILLLGFSTIYVVSMICITPPLITSSWKKIKEYFKNIEMENLRYNASSPVSLNF</sequence>
<accession>A0A820C7I2</accession>
<dbReference type="EMBL" id="CAJOBP010000706">
    <property type="protein sequence ID" value="CAF4211549.1"/>
    <property type="molecule type" value="Genomic_DNA"/>
</dbReference>
<dbReference type="AlphaFoldDB" id="A0A820C7I2"/>
<keyword evidence="1" id="KW-0812">Transmembrane</keyword>
<name>A0A820C7I2_9BILA</name>
<comment type="caution">
    <text evidence="2">The sequence shown here is derived from an EMBL/GenBank/DDBJ whole genome shotgun (WGS) entry which is preliminary data.</text>
</comment>
<organism evidence="2 3">
    <name type="scientific">Rotaria socialis</name>
    <dbReference type="NCBI Taxonomy" id="392032"/>
    <lineage>
        <taxon>Eukaryota</taxon>
        <taxon>Metazoa</taxon>
        <taxon>Spiralia</taxon>
        <taxon>Gnathifera</taxon>
        <taxon>Rotifera</taxon>
        <taxon>Eurotatoria</taxon>
        <taxon>Bdelloidea</taxon>
        <taxon>Philodinida</taxon>
        <taxon>Philodinidae</taxon>
        <taxon>Rotaria</taxon>
    </lineage>
</organism>
<proteinExistence type="predicted"/>
<evidence type="ECO:0000256" key="1">
    <source>
        <dbReference type="SAM" id="Phobius"/>
    </source>
</evidence>
<evidence type="ECO:0000313" key="3">
    <source>
        <dbReference type="Proteomes" id="UP000663873"/>
    </source>
</evidence>
<protein>
    <submittedName>
        <fullName evidence="2">Uncharacterized protein</fullName>
    </submittedName>
</protein>
<feature type="non-terminal residue" evidence="2">
    <location>
        <position position="1"/>
    </location>
</feature>
<feature type="transmembrane region" description="Helical" evidence="1">
    <location>
        <begin position="53"/>
        <end position="76"/>
    </location>
</feature>